<dbReference type="PANTHER" id="PTHR47293:SF68">
    <property type="entry name" value="JACALIN-RELATED LECTIN 3"/>
    <property type="match status" value="1"/>
</dbReference>
<reference evidence="5" key="1">
    <citation type="journal article" date="2019" name="Nat. Commun.">
        <title>The genome of broomcorn millet.</title>
        <authorList>
            <person name="Zou C."/>
            <person name="Miki D."/>
            <person name="Li D."/>
            <person name="Tang Q."/>
            <person name="Xiao L."/>
            <person name="Rajput S."/>
            <person name="Deng P."/>
            <person name="Jia W."/>
            <person name="Huang R."/>
            <person name="Zhang M."/>
            <person name="Sun Y."/>
            <person name="Hu J."/>
            <person name="Fu X."/>
            <person name="Schnable P.S."/>
            <person name="Li F."/>
            <person name="Zhang H."/>
            <person name="Feng B."/>
            <person name="Zhu X."/>
            <person name="Liu R."/>
            <person name="Schnable J.C."/>
            <person name="Zhu J.-K."/>
            <person name="Zhang H."/>
        </authorList>
    </citation>
    <scope>NUCLEOTIDE SEQUENCE [LARGE SCALE GENOMIC DNA]</scope>
</reference>
<dbReference type="InterPro" id="IPR033734">
    <property type="entry name" value="Jacalin-like_lectin_dom_plant"/>
</dbReference>
<evidence type="ECO:0000259" key="3">
    <source>
        <dbReference type="PROSITE" id="PS51752"/>
    </source>
</evidence>
<accession>A0A3L6R4T5</accession>
<dbReference type="SMART" id="SM00915">
    <property type="entry name" value="Jacalin"/>
    <property type="match status" value="3"/>
</dbReference>
<feature type="domain" description="Jacalin-type lectin" evidence="3">
    <location>
        <begin position="299"/>
        <end position="441"/>
    </location>
</feature>
<evidence type="ECO:0000313" key="5">
    <source>
        <dbReference type="Proteomes" id="UP000275267"/>
    </source>
</evidence>
<proteinExistence type="inferred from homology"/>
<evidence type="ECO:0000313" key="4">
    <source>
        <dbReference type="EMBL" id="RLM93928.1"/>
    </source>
</evidence>
<feature type="domain" description="Jacalin-type lectin" evidence="3">
    <location>
        <begin position="64"/>
        <end position="206"/>
    </location>
</feature>
<evidence type="ECO:0000256" key="1">
    <source>
        <dbReference type="ARBA" id="ARBA00006568"/>
    </source>
</evidence>
<dbReference type="CDD" id="cd09612">
    <property type="entry name" value="Jacalin"/>
    <property type="match status" value="3"/>
</dbReference>
<organism evidence="4 5">
    <name type="scientific">Panicum miliaceum</name>
    <name type="common">Proso millet</name>
    <name type="synonym">Broomcorn millet</name>
    <dbReference type="NCBI Taxonomy" id="4540"/>
    <lineage>
        <taxon>Eukaryota</taxon>
        <taxon>Viridiplantae</taxon>
        <taxon>Streptophyta</taxon>
        <taxon>Embryophyta</taxon>
        <taxon>Tracheophyta</taxon>
        <taxon>Spermatophyta</taxon>
        <taxon>Magnoliopsida</taxon>
        <taxon>Liliopsida</taxon>
        <taxon>Poales</taxon>
        <taxon>Poaceae</taxon>
        <taxon>PACMAD clade</taxon>
        <taxon>Panicoideae</taxon>
        <taxon>Panicodae</taxon>
        <taxon>Paniceae</taxon>
        <taxon>Panicinae</taxon>
        <taxon>Panicum</taxon>
        <taxon>Panicum sect. Panicum</taxon>
    </lineage>
</organism>
<dbReference type="GO" id="GO:0030246">
    <property type="term" value="F:carbohydrate binding"/>
    <property type="evidence" value="ECO:0007669"/>
    <property type="project" value="UniProtKB-KW"/>
</dbReference>
<feature type="domain" description="Jacalin-type lectin" evidence="3">
    <location>
        <begin position="489"/>
        <end position="630"/>
    </location>
</feature>
<keyword evidence="5" id="KW-1185">Reference proteome</keyword>
<evidence type="ECO:0000256" key="2">
    <source>
        <dbReference type="ARBA" id="ARBA00022734"/>
    </source>
</evidence>
<comment type="similarity">
    <text evidence="1">Belongs to the jacalin lectin family.</text>
</comment>
<dbReference type="EMBL" id="PQIB02000010">
    <property type="protein sequence ID" value="RLM93928.1"/>
    <property type="molecule type" value="Genomic_DNA"/>
</dbReference>
<dbReference type="InterPro" id="IPR036404">
    <property type="entry name" value="Jacalin-like_lectin_dom_sf"/>
</dbReference>
<name>A0A3L6R4T5_PANMI</name>
<keyword evidence="2" id="KW-0430">Lectin</keyword>
<dbReference type="OrthoDB" id="2415936at2759"/>
<dbReference type="FunFam" id="2.100.10.30:FF:000001">
    <property type="entry name" value="Jacalin-related lectin 33"/>
    <property type="match status" value="3"/>
</dbReference>
<dbReference type="Pfam" id="PF01419">
    <property type="entry name" value="Jacalin"/>
    <property type="match status" value="3"/>
</dbReference>
<dbReference type="PROSITE" id="PS51752">
    <property type="entry name" value="JACALIN_LECTIN"/>
    <property type="match status" value="3"/>
</dbReference>
<dbReference type="Proteomes" id="UP000275267">
    <property type="component" value="Unassembled WGS sequence"/>
</dbReference>
<gene>
    <name evidence="4" type="ORF">C2845_PM08G13290</name>
</gene>
<dbReference type="PANTHER" id="PTHR47293">
    <property type="entry name" value="JACALIN-RELATED LECTIN 3"/>
    <property type="match status" value="1"/>
</dbReference>
<sequence>MYPRARARADANTAAGHSILLWVDIFRISMRRRWWRHTLRTRPPSRGRERPAMASIKAINGKSPIVVGPWGGTGGYPWDDGVYSTIRQIVITHGAAIDSIRIEYDLKGRSVWSETHGGTDGGSETDKVKLDFPDEVLVSVSGHYGSVCGTPVIIRSLTFQSNSSKYGPFGTEDGTPFSLPVSRGKIIGFHGRSGSYLNSLGFYLKQVHFPNPLNSPATPRSLPSAHSRNGYSFTGGDTGADLVLSVRDRGDSYAVYASNQPKQQYANPSPDYSDGAVWNKMVSFPSYYGDRGASAMSSPQTYGPWGGSGGTIFDDGVYTGVWQINLTRAVGISSMKVLYDRNGQAVWGNKHGFSGGVSPDKIVFDFPSEVLTHITGFYDSAIIMGPTVVRSLTFHTNKRTYGPYGDESGTYFSTSFTNGRIVGFHGREGWYIDGIGVHVQEGKVAPQQFVSRSTTATSPSFHYNMLAQAQSDTYTNNEVAYGMVKEPVPMGPGPWGGEGGRPWDDGVYTGVKQIYIMRGAFIGSIQVEYDRDGYSVWSARHGNSGHITHRVKLDYPHEVPTCVHGYYNTSMGDGPRVLRSLTFITNRGKYGPFGDEAGAYFSSAMTEGKVVGFHGRSGQHLDAIGVHMQHWIVDRRPAPKYVLSKYLF</sequence>
<dbReference type="AlphaFoldDB" id="A0A3L6R4T5"/>
<comment type="caution">
    <text evidence="4">The sequence shown here is derived from an EMBL/GenBank/DDBJ whole genome shotgun (WGS) entry which is preliminary data.</text>
</comment>
<protein>
    <submittedName>
        <fullName evidence="4">Jacalin-related lectin 3-like</fullName>
    </submittedName>
</protein>
<dbReference type="SUPFAM" id="SSF51101">
    <property type="entry name" value="Mannose-binding lectins"/>
    <property type="match status" value="3"/>
</dbReference>
<dbReference type="Gene3D" id="2.100.10.30">
    <property type="entry name" value="Jacalin-like lectin domain"/>
    <property type="match status" value="3"/>
</dbReference>
<dbReference type="InterPro" id="IPR001229">
    <property type="entry name" value="Jacalin-like_lectin_dom"/>
</dbReference>
<dbReference type="STRING" id="4540.A0A3L6R4T5"/>